<dbReference type="AlphaFoldDB" id="A0A2P8HZ52"/>
<evidence type="ECO:0000313" key="1">
    <source>
        <dbReference type="EMBL" id="PSL51475.1"/>
    </source>
</evidence>
<keyword evidence="2" id="KW-1185">Reference proteome</keyword>
<evidence type="ECO:0000313" key="2">
    <source>
        <dbReference type="Proteomes" id="UP000241118"/>
    </source>
</evidence>
<proteinExistence type="predicted"/>
<comment type="caution">
    <text evidence="1">The sequence shown here is derived from an EMBL/GenBank/DDBJ whole genome shotgun (WGS) entry which is preliminary data.</text>
</comment>
<organism evidence="1 2">
    <name type="scientific">Saccharothrix carnea</name>
    <dbReference type="NCBI Taxonomy" id="1280637"/>
    <lineage>
        <taxon>Bacteria</taxon>
        <taxon>Bacillati</taxon>
        <taxon>Actinomycetota</taxon>
        <taxon>Actinomycetes</taxon>
        <taxon>Pseudonocardiales</taxon>
        <taxon>Pseudonocardiaceae</taxon>
        <taxon>Saccharothrix</taxon>
    </lineage>
</organism>
<accession>A0A2P8HZ52</accession>
<name>A0A2P8HZ52_SACCR</name>
<dbReference type="Proteomes" id="UP000241118">
    <property type="component" value="Unassembled WGS sequence"/>
</dbReference>
<gene>
    <name evidence="1" type="ORF">B0I31_1205</name>
</gene>
<protein>
    <submittedName>
        <fullName evidence="1">Uncharacterized protein</fullName>
    </submittedName>
</protein>
<sequence length="198" mass="22681">MVEQSPRPRRPLPDPDVYGEAEVREFLDPWHPRASVETDRPEQVFVDPERVLDNITLALHRLDVDIDAPPAFEPDTVTVNELAVMLDDLDRTAALVARLVNIAVQLMAARYPEALVRFPLPETYDLRDVDRLTIGDREHRLARDILNERLGTDSDLHPDDLVDRLRPLGPGEQVHLLVALCRMYRHKLLALKHHTGTY</sequence>
<dbReference type="EMBL" id="PYAX01000020">
    <property type="protein sequence ID" value="PSL51475.1"/>
    <property type="molecule type" value="Genomic_DNA"/>
</dbReference>
<reference evidence="1 2" key="1">
    <citation type="submission" date="2018-03" db="EMBL/GenBank/DDBJ databases">
        <title>Genomic Encyclopedia of Type Strains, Phase III (KMG-III): the genomes of soil and plant-associated and newly described type strains.</title>
        <authorList>
            <person name="Whitman W."/>
        </authorList>
    </citation>
    <scope>NUCLEOTIDE SEQUENCE [LARGE SCALE GENOMIC DNA]</scope>
    <source>
        <strain evidence="1 2">CGMCC 4.7097</strain>
    </source>
</reference>